<reference evidence="2 3" key="1">
    <citation type="submission" date="2018-06" db="EMBL/GenBank/DDBJ databases">
        <title>Genomic Encyclopedia of Type Strains, Phase IV (KMG-IV): sequencing the most valuable type-strain genomes for metagenomic binning, comparative biology and taxonomic classification.</title>
        <authorList>
            <person name="Goeker M."/>
        </authorList>
    </citation>
    <scope>NUCLEOTIDE SEQUENCE [LARGE SCALE GENOMIC DNA]</scope>
    <source>
        <strain evidence="2 3">DSM 25532</strain>
    </source>
</reference>
<feature type="signal peptide" evidence="1">
    <location>
        <begin position="1"/>
        <end position="23"/>
    </location>
</feature>
<accession>A0A366H914</accession>
<evidence type="ECO:0000313" key="2">
    <source>
        <dbReference type="EMBL" id="RBP38604.1"/>
    </source>
</evidence>
<dbReference type="EMBL" id="QNRR01000011">
    <property type="protein sequence ID" value="RBP38604.1"/>
    <property type="molecule type" value="Genomic_DNA"/>
</dbReference>
<dbReference type="Proteomes" id="UP000253426">
    <property type="component" value="Unassembled WGS sequence"/>
</dbReference>
<comment type="caution">
    <text evidence="2">The sequence shown here is derived from an EMBL/GenBank/DDBJ whole genome shotgun (WGS) entry which is preliminary data.</text>
</comment>
<protein>
    <submittedName>
        <fullName evidence="2">Uncharacterized protein</fullName>
    </submittedName>
</protein>
<evidence type="ECO:0000256" key="1">
    <source>
        <dbReference type="SAM" id="SignalP"/>
    </source>
</evidence>
<keyword evidence="1" id="KW-0732">Signal</keyword>
<proteinExistence type="predicted"/>
<organism evidence="2 3">
    <name type="scientific">Roseimicrobium gellanilyticum</name>
    <dbReference type="NCBI Taxonomy" id="748857"/>
    <lineage>
        <taxon>Bacteria</taxon>
        <taxon>Pseudomonadati</taxon>
        <taxon>Verrucomicrobiota</taxon>
        <taxon>Verrucomicrobiia</taxon>
        <taxon>Verrucomicrobiales</taxon>
        <taxon>Verrucomicrobiaceae</taxon>
        <taxon>Roseimicrobium</taxon>
    </lineage>
</organism>
<sequence length="102" mass="10395">MKTKLTLLLTALAMIGGISTATAGPDMLTLELRKQIADSHRAARIAVSDSGPVHYVASPSGKGGTVARTDGTTGIAVFKSKPTKMAGCNDAACCAKAKSHSH</sequence>
<gene>
    <name evidence="2" type="ORF">DES53_111123</name>
</gene>
<dbReference type="RefSeq" id="WP_113961057.1">
    <property type="nucleotide sequence ID" value="NZ_QNRR01000011.1"/>
</dbReference>
<name>A0A366H914_9BACT</name>
<evidence type="ECO:0000313" key="3">
    <source>
        <dbReference type="Proteomes" id="UP000253426"/>
    </source>
</evidence>
<keyword evidence="3" id="KW-1185">Reference proteome</keyword>
<dbReference type="AlphaFoldDB" id="A0A366H914"/>
<feature type="chain" id="PRO_5016977036" evidence="1">
    <location>
        <begin position="24"/>
        <end position="102"/>
    </location>
</feature>